<gene>
    <name evidence="1" type="ORF">FcAc13_11930</name>
</gene>
<evidence type="ECO:0000313" key="1">
    <source>
        <dbReference type="EMBL" id="MBC9132009.1"/>
    </source>
</evidence>
<dbReference type="Proteomes" id="UP000651208">
    <property type="component" value="Unassembled WGS sequence"/>
</dbReference>
<protein>
    <submittedName>
        <fullName evidence="1">Uncharacterized protein</fullName>
    </submittedName>
</protein>
<organism evidence="1 2">
    <name type="scientific">Frischella japonica</name>
    <dbReference type="NCBI Taxonomy" id="2741544"/>
    <lineage>
        <taxon>Bacteria</taxon>
        <taxon>Pseudomonadati</taxon>
        <taxon>Pseudomonadota</taxon>
        <taxon>Gammaproteobacteria</taxon>
        <taxon>Orbales</taxon>
        <taxon>Orbaceae</taxon>
        <taxon>Frischella</taxon>
    </lineage>
</organism>
<evidence type="ECO:0000313" key="2">
    <source>
        <dbReference type="Proteomes" id="UP000651208"/>
    </source>
</evidence>
<reference evidence="1 2" key="1">
    <citation type="submission" date="2020-06" db="EMBL/GenBank/DDBJ databases">
        <title>Frischella cerana isolated from Apis cerana gut homogenate.</title>
        <authorList>
            <person name="Wolter L.A."/>
            <person name="Suenami S."/>
            <person name="Miyazaki R."/>
        </authorList>
    </citation>
    <scope>NUCLEOTIDE SEQUENCE [LARGE SCALE GENOMIC DNA]</scope>
    <source>
        <strain evidence="1 2">Ac13</strain>
    </source>
</reference>
<feature type="non-terminal residue" evidence="1">
    <location>
        <position position="1"/>
    </location>
</feature>
<sequence>RLLKYARIKITATEVRTKVHYKIDTVTVELDEVNWNNVVKEQNNLPTQLPNGNWIDAEGLPLPVLPSVGASGRVPKVLQSGGNTLTQSTANALNKYFGENINKREWGRALESLKKDNNIRNDHHGRILDNGDYINSSGNVIGNIGEYLK</sequence>
<accession>A0ABR7R0M1</accession>
<dbReference type="EMBL" id="JABURY010000023">
    <property type="protein sequence ID" value="MBC9132009.1"/>
    <property type="molecule type" value="Genomic_DNA"/>
</dbReference>
<proteinExistence type="predicted"/>
<comment type="caution">
    <text evidence="1">The sequence shown here is derived from an EMBL/GenBank/DDBJ whole genome shotgun (WGS) entry which is preliminary data.</text>
</comment>
<name>A0ABR7R0M1_9GAMM</name>
<keyword evidence="2" id="KW-1185">Reference proteome</keyword>